<dbReference type="Proteomes" id="UP000789759">
    <property type="component" value="Unassembled WGS sequence"/>
</dbReference>
<protein>
    <submittedName>
        <fullName evidence="2">3125_t:CDS:1</fullName>
    </submittedName>
</protein>
<feature type="compositionally biased region" description="Low complexity" evidence="1">
    <location>
        <begin position="42"/>
        <end position="52"/>
    </location>
</feature>
<gene>
    <name evidence="2" type="ORF">CPELLU_LOCUS6065</name>
</gene>
<comment type="caution">
    <text evidence="2">The sequence shown here is derived from an EMBL/GenBank/DDBJ whole genome shotgun (WGS) entry which is preliminary data.</text>
</comment>
<organism evidence="2 3">
    <name type="scientific">Cetraspora pellucida</name>
    <dbReference type="NCBI Taxonomy" id="1433469"/>
    <lineage>
        <taxon>Eukaryota</taxon>
        <taxon>Fungi</taxon>
        <taxon>Fungi incertae sedis</taxon>
        <taxon>Mucoromycota</taxon>
        <taxon>Glomeromycotina</taxon>
        <taxon>Glomeromycetes</taxon>
        <taxon>Diversisporales</taxon>
        <taxon>Gigasporaceae</taxon>
        <taxon>Cetraspora</taxon>
    </lineage>
</organism>
<reference evidence="2" key="1">
    <citation type="submission" date="2021-06" db="EMBL/GenBank/DDBJ databases">
        <authorList>
            <person name="Kallberg Y."/>
            <person name="Tangrot J."/>
            <person name="Rosling A."/>
        </authorList>
    </citation>
    <scope>NUCLEOTIDE SEQUENCE</scope>
    <source>
        <strain evidence="2">FL966</strain>
    </source>
</reference>
<dbReference type="EMBL" id="CAJVQA010003669">
    <property type="protein sequence ID" value="CAG8580485.1"/>
    <property type="molecule type" value="Genomic_DNA"/>
</dbReference>
<feature type="region of interest" description="Disordered" evidence="1">
    <location>
        <begin position="1"/>
        <end position="52"/>
    </location>
</feature>
<keyword evidence="3" id="KW-1185">Reference proteome</keyword>
<evidence type="ECO:0000313" key="2">
    <source>
        <dbReference type="EMBL" id="CAG8580485.1"/>
    </source>
</evidence>
<name>A0A9N9G6C1_9GLOM</name>
<evidence type="ECO:0000313" key="3">
    <source>
        <dbReference type="Proteomes" id="UP000789759"/>
    </source>
</evidence>
<accession>A0A9N9G6C1</accession>
<dbReference type="OrthoDB" id="2443714at2759"/>
<feature type="compositionally biased region" description="Low complexity" evidence="1">
    <location>
        <begin position="1"/>
        <end position="32"/>
    </location>
</feature>
<proteinExistence type="predicted"/>
<evidence type="ECO:0000256" key="1">
    <source>
        <dbReference type="SAM" id="MobiDB-lite"/>
    </source>
</evidence>
<sequence>MTPKKTSSIISGRNINTSSSSSDRNTSVPSSSDINTPVSERSNQTNIQTSQSSSPQYLFYYDSANIATITKDDSYVSFLFLGEEFSPVTSLQDQLVNEMISKLKKTNN</sequence>
<dbReference type="AlphaFoldDB" id="A0A9N9G6C1"/>